<name>A0A820E220_9BILA</name>
<dbReference type="GO" id="GO:0005654">
    <property type="term" value="C:nucleoplasm"/>
    <property type="evidence" value="ECO:0007669"/>
    <property type="project" value="TreeGrafter"/>
</dbReference>
<evidence type="ECO:0000256" key="2">
    <source>
        <dbReference type="ARBA" id="ARBA00023242"/>
    </source>
</evidence>
<accession>A0A820E220</accession>
<dbReference type="InterPro" id="IPR006887">
    <property type="entry name" value="P4R3-like_central_dom"/>
</dbReference>
<sequence>ALATHGILNVIQVMLSLDDITTKQAALDVFTSIVECNPSTVREYMLQETQSTQDDDELLLNLVISEIQSDPDPGIMNRNKNLHIYKKPTI</sequence>
<proteinExistence type="predicted"/>
<dbReference type="GO" id="GO:0072542">
    <property type="term" value="F:protein phosphatase activator activity"/>
    <property type="evidence" value="ECO:0007669"/>
    <property type="project" value="TreeGrafter"/>
</dbReference>
<organism evidence="4 5">
    <name type="scientific">Rotaria sordida</name>
    <dbReference type="NCBI Taxonomy" id="392033"/>
    <lineage>
        <taxon>Eukaryota</taxon>
        <taxon>Metazoa</taxon>
        <taxon>Spiralia</taxon>
        <taxon>Gnathifera</taxon>
        <taxon>Rotifera</taxon>
        <taxon>Eurotatoria</taxon>
        <taxon>Bdelloidea</taxon>
        <taxon>Philodinida</taxon>
        <taxon>Philodinidae</taxon>
        <taxon>Rotaria</taxon>
    </lineage>
</organism>
<feature type="non-terminal residue" evidence="4">
    <location>
        <position position="1"/>
    </location>
</feature>
<evidence type="ECO:0000313" key="5">
    <source>
        <dbReference type="Proteomes" id="UP000663874"/>
    </source>
</evidence>
<dbReference type="EMBL" id="CAJOBE010021134">
    <property type="protein sequence ID" value="CAF4241778.1"/>
    <property type="molecule type" value="Genomic_DNA"/>
</dbReference>
<dbReference type="PANTHER" id="PTHR23318">
    <property type="entry name" value="ATP SYNTHASE GAMMA-RELATED"/>
    <property type="match status" value="1"/>
</dbReference>
<evidence type="ECO:0000256" key="1">
    <source>
        <dbReference type="ARBA" id="ARBA00004123"/>
    </source>
</evidence>
<dbReference type="Proteomes" id="UP000663874">
    <property type="component" value="Unassembled WGS sequence"/>
</dbReference>
<dbReference type="InterPro" id="IPR051137">
    <property type="entry name" value="PP4R3-like"/>
</dbReference>
<reference evidence="4" key="1">
    <citation type="submission" date="2021-02" db="EMBL/GenBank/DDBJ databases">
        <authorList>
            <person name="Nowell W R."/>
        </authorList>
    </citation>
    <scope>NUCLEOTIDE SEQUENCE</scope>
</reference>
<dbReference type="GO" id="GO:0030289">
    <property type="term" value="C:protein phosphatase 4 complex"/>
    <property type="evidence" value="ECO:0007669"/>
    <property type="project" value="TreeGrafter"/>
</dbReference>
<dbReference type="GO" id="GO:0006974">
    <property type="term" value="P:DNA damage response"/>
    <property type="evidence" value="ECO:0007669"/>
    <property type="project" value="TreeGrafter"/>
</dbReference>
<dbReference type="PANTHER" id="PTHR23318:SF0">
    <property type="entry name" value="SERINE_THREONINE-PROTEIN PHOSPHATASE 4 REGULATORY SUBUNIT 3"/>
    <property type="match status" value="1"/>
</dbReference>
<protein>
    <recommendedName>
        <fullName evidence="3">Serine/threonine-protein phosphatase 4 regulatory subunit 3-like central domain-containing protein</fullName>
    </recommendedName>
</protein>
<evidence type="ECO:0000259" key="3">
    <source>
        <dbReference type="Pfam" id="PF04802"/>
    </source>
</evidence>
<gene>
    <name evidence="4" type="ORF">FNK824_LOCUS38200</name>
</gene>
<keyword evidence="2" id="KW-0539">Nucleus</keyword>
<dbReference type="Pfam" id="PF04802">
    <property type="entry name" value="PP4R3"/>
    <property type="match status" value="1"/>
</dbReference>
<evidence type="ECO:0000313" key="4">
    <source>
        <dbReference type="EMBL" id="CAF4241778.1"/>
    </source>
</evidence>
<comment type="subcellular location">
    <subcellularLocation>
        <location evidence="1">Nucleus</location>
    </subcellularLocation>
</comment>
<dbReference type="AlphaFoldDB" id="A0A820E220"/>
<feature type="domain" description="Serine/threonine-protein phosphatase 4 regulatory subunit 3-like central" evidence="3">
    <location>
        <begin position="2"/>
        <end position="77"/>
    </location>
</feature>
<comment type="caution">
    <text evidence="4">The sequence shown here is derived from an EMBL/GenBank/DDBJ whole genome shotgun (WGS) entry which is preliminary data.</text>
</comment>